<evidence type="ECO:0000313" key="2">
    <source>
        <dbReference type="EMBL" id="MCW3806829.1"/>
    </source>
</evidence>
<dbReference type="InterPro" id="IPR008969">
    <property type="entry name" value="CarboxyPept-like_regulatory"/>
</dbReference>
<dbReference type="RefSeq" id="WP_301200640.1">
    <property type="nucleotide sequence ID" value="NZ_JAPDPI010000030.1"/>
</dbReference>
<dbReference type="InterPro" id="IPR043741">
    <property type="entry name" value="DUF5686"/>
</dbReference>
<proteinExistence type="predicted"/>
<dbReference type="SUPFAM" id="SSF49464">
    <property type="entry name" value="Carboxypeptidase regulatory domain-like"/>
    <property type="match status" value="1"/>
</dbReference>
<evidence type="ECO:0000256" key="1">
    <source>
        <dbReference type="SAM" id="Coils"/>
    </source>
</evidence>
<dbReference type="Pfam" id="PF18939">
    <property type="entry name" value="DUF5686"/>
    <property type="match status" value="1"/>
</dbReference>
<organism evidence="2 3">
    <name type="scientific">Plebeiibacterium marinum</name>
    <dbReference type="NCBI Taxonomy" id="2992111"/>
    <lineage>
        <taxon>Bacteria</taxon>
        <taxon>Pseudomonadati</taxon>
        <taxon>Bacteroidota</taxon>
        <taxon>Bacteroidia</taxon>
        <taxon>Marinilabiliales</taxon>
        <taxon>Marinilabiliaceae</taxon>
        <taxon>Plebeiibacterium</taxon>
    </lineage>
</organism>
<gene>
    <name evidence="2" type="ORF">OM074_14425</name>
</gene>
<protein>
    <submittedName>
        <fullName evidence="2">DUF5686 and carboxypeptidase regulatory-like domain-containing protein</fullName>
    </submittedName>
</protein>
<dbReference type="EMBL" id="JAPDPI010000030">
    <property type="protein sequence ID" value="MCW3806829.1"/>
    <property type="molecule type" value="Genomic_DNA"/>
</dbReference>
<feature type="coiled-coil region" evidence="1">
    <location>
        <begin position="395"/>
        <end position="422"/>
    </location>
</feature>
<sequence length="887" mass="102872">MEPDFKRKLYSIIVIIVLVVPAFNAQVLTGVVSSAKGETIPFASIYIKELTTGTTTNLDGEYSLSLTPGTYKVSFQALGFARVIEIISINEADVVKNITLKQQDYQIKEVRVYSGKEDPAYGIMRKAISLAPYFLRQVKHYKANVYLKGGFDMNKVPRLFRKQLKEEGIVQGNTYLTESINEITFNSPNRFVHHQISKRSTIPNNSEDEVLGYLNYSFYDSDSDLAISPLSRKAFSFYKYRYEGFFQQGEYYINKIKVTPKRKNQQLFDGYIYIVDQLWNLHSVDLVNEQFFGKVRVRQVQEEVKGKAWLPVSHQFDVDVQTFGFNVTANYGGSVKYEEVNLDHELPVPTSLKNAYAEIFPEEEEQEVEKSADTGVLNKNQQKIESLLKKEDLSNREMLKLSRLMEKENQSLEQKARGLKLESLDSTYKIIRDTIDADSIDWNKIRPIPLSKKEVQSFGIQDSLTLALAGMDKDSVEVKKEKSNKARIVGGVLGGKKYTLRDSSGIITLRHYGLINLNSIGFNAVDGWQLLQRFNIRYYLPNKCESRLNLYPELKYSLGRNKFNWKLGSVFNYEHIKHTAFYLNAGQWSQDFNTETGISNFANTVSSLLFKENYMRLYQDNYFQMGIKTDLANGLVFDINGKYQNIDKLENSSNYAFAYPKRNYYDNNDIEGLSNPDALNGRKSFYIESTLRYTPNYYYRVDGGKKRMIYSDYPTLTLKYKQGIQGVLNSSSKYQMLEFGVDQDLEWNFMYGLNYNVKAGYYFDNSAMHFSNYTHFNTSEIPVSLKDWKQNYNLLDDYRHSTNRWFVEGHLCYSTPYLLVKNLPFLQDKLWTENVYLHHLTRPDFRNYNEIGYGISQIFMMMNVGVFAGFHEFEFEEVGFKVSLNLD</sequence>
<keyword evidence="2" id="KW-0645">Protease</keyword>
<keyword evidence="2" id="KW-0378">Hydrolase</keyword>
<dbReference type="GO" id="GO:0004180">
    <property type="term" value="F:carboxypeptidase activity"/>
    <property type="evidence" value="ECO:0007669"/>
    <property type="project" value="UniProtKB-KW"/>
</dbReference>
<keyword evidence="3" id="KW-1185">Reference proteome</keyword>
<keyword evidence="2" id="KW-0121">Carboxypeptidase</keyword>
<comment type="caution">
    <text evidence="2">The sequence shown here is derived from an EMBL/GenBank/DDBJ whole genome shotgun (WGS) entry which is preliminary data.</text>
</comment>
<dbReference type="Proteomes" id="UP001207408">
    <property type="component" value="Unassembled WGS sequence"/>
</dbReference>
<keyword evidence="1" id="KW-0175">Coiled coil</keyword>
<dbReference type="AlphaFoldDB" id="A0AAE3SKX0"/>
<dbReference type="Pfam" id="PF13715">
    <property type="entry name" value="CarbopepD_reg_2"/>
    <property type="match status" value="1"/>
</dbReference>
<name>A0AAE3SKX0_9BACT</name>
<evidence type="ECO:0000313" key="3">
    <source>
        <dbReference type="Proteomes" id="UP001207408"/>
    </source>
</evidence>
<accession>A0AAE3SKX0</accession>
<dbReference type="Gene3D" id="2.60.40.1120">
    <property type="entry name" value="Carboxypeptidase-like, regulatory domain"/>
    <property type="match status" value="1"/>
</dbReference>
<reference evidence="2" key="1">
    <citation type="submission" date="2022-10" db="EMBL/GenBank/DDBJ databases">
        <authorList>
            <person name="Yu W.X."/>
        </authorList>
    </citation>
    <scope>NUCLEOTIDE SEQUENCE</scope>
    <source>
        <strain evidence="2">D04</strain>
    </source>
</reference>